<dbReference type="PANTHER" id="PTHR20275">
    <property type="entry name" value="NAD KINASE"/>
    <property type="match status" value="1"/>
</dbReference>
<keyword evidence="4" id="KW-0521">NADP</keyword>
<keyword evidence="7" id="KW-1185">Reference proteome</keyword>
<evidence type="ECO:0000256" key="1">
    <source>
        <dbReference type="ARBA" id="ARBA00010995"/>
    </source>
</evidence>
<evidence type="ECO:0000256" key="5">
    <source>
        <dbReference type="ARBA" id="ARBA00023027"/>
    </source>
</evidence>
<evidence type="ECO:0000313" key="7">
    <source>
        <dbReference type="Proteomes" id="UP000315496"/>
    </source>
</evidence>
<dbReference type="InterPro" id="IPR002504">
    <property type="entry name" value="NADK"/>
</dbReference>
<reference evidence="6 7" key="1">
    <citation type="submission" date="2019-05" db="EMBL/GenBank/DDBJ databases">
        <title>The compact genome of Giardia muris reveals important steps in the evolution of intestinal protozoan parasites.</title>
        <authorList>
            <person name="Xu F."/>
            <person name="Jimenez-Gonzalez A."/>
            <person name="Einarsson E."/>
            <person name="Astvaldsson A."/>
            <person name="Peirasmaki D."/>
            <person name="Eckmann L."/>
            <person name="Andersson J.O."/>
            <person name="Svard S.G."/>
            <person name="Jerlstrom-Hultqvist J."/>
        </authorList>
    </citation>
    <scope>NUCLEOTIDE SEQUENCE [LARGE SCALE GENOMIC DNA]</scope>
    <source>
        <strain evidence="6 7">Roberts-Thomson</strain>
    </source>
</reference>
<accession>A0A4Z1SRT0</accession>
<dbReference type="GO" id="GO:0006741">
    <property type="term" value="P:NADP+ biosynthetic process"/>
    <property type="evidence" value="ECO:0007669"/>
    <property type="project" value="InterPro"/>
</dbReference>
<keyword evidence="3 6" id="KW-0418">Kinase</keyword>
<dbReference type="HAMAP" id="MF_00361">
    <property type="entry name" value="NAD_kinase"/>
    <property type="match status" value="1"/>
</dbReference>
<protein>
    <submittedName>
        <fullName evidence="6">Putative Inorganic polyphosphate/ATP-NAD kinase</fullName>
    </submittedName>
</protein>
<dbReference type="EMBL" id="VDLU01000002">
    <property type="protein sequence ID" value="TNJ28634.1"/>
    <property type="molecule type" value="Genomic_DNA"/>
</dbReference>
<gene>
    <name evidence="6" type="ORF">GMRT_10896</name>
</gene>
<name>A0A4Z1SRT0_GIAMU</name>
<evidence type="ECO:0000256" key="4">
    <source>
        <dbReference type="ARBA" id="ARBA00022857"/>
    </source>
</evidence>
<dbReference type="PANTHER" id="PTHR20275:SF0">
    <property type="entry name" value="NAD KINASE"/>
    <property type="match status" value="1"/>
</dbReference>
<dbReference type="Pfam" id="PF01513">
    <property type="entry name" value="NAD_kinase"/>
    <property type="match status" value="1"/>
</dbReference>
<dbReference type="InterPro" id="IPR016064">
    <property type="entry name" value="NAD/diacylglycerol_kinase_sf"/>
</dbReference>
<dbReference type="Proteomes" id="UP000315496">
    <property type="component" value="Chromosome 2"/>
</dbReference>
<dbReference type="Pfam" id="PF20143">
    <property type="entry name" value="NAD_kinase_C"/>
    <property type="match status" value="1"/>
</dbReference>
<dbReference type="SUPFAM" id="SSF111331">
    <property type="entry name" value="NAD kinase/diacylglycerol kinase-like"/>
    <property type="match status" value="1"/>
</dbReference>
<dbReference type="Gene3D" id="3.40.50.10330">
    <property type="entry name" value="Probable inorganic polyphosphate/atp-NAD kinase, domain 1"/>
    <property type="match status" value="1"/>
</dbReference>
<evidence type="ECO:0000256" key="3">
    <source>
        <dbReference type="ARBA" id="ARBA00022777"/>
    </source>
</evidence>
<dbReference type="GO" id="GO:0019674">
    <property type="term" value="P:NAD+ metabolic process"/>
    <property type="evidence" value="ECO:0007669"/>
    <property type="project" value="InterPro"/>
</dbReference>
<dbReference type="InterPro" id="IPR017438">
    <property type="entry name" value="ATP-NAD_kinase_N"/>
</dbReference>
<sequence>MNAAAISSIEARLKEYKQLSEQRLQLVIEELLQRHPDFYSISGEPPTTSQDVGLGATDSDCPDLLSITSTHSGAIPRHRRLMSCDHVYSRPMMVPRGPKLAYSEEDGQWHWNVPLTRVLLMGKPQDAEVDKYVHHALVWFSRYSIKVLVDSRIAQRYPNTTLYDKQKDQADDQEIDLIVAIGGDGTLLYVNNLFQGECPPILAFNCGSLGFLTPFSPHEMDDVLERAVRRPLTLTKRSRLQAWVETSSRAGAESGEPRGIRRLHPQMFTVLNEISIQRELDAHICTLDTYLDGRFMTVIQADGLLISTSTGSTAYAMSAGGIPVHPEVDCILLTPTCPHVLSGRQVAFPLNHTLKVKLPRDARSTCWASFDGLTRIELRRGQSVCIRAGKPLQTITFATSSVDWVKSLVHCLNWNVRVRQKAFSNSDTHAQPIKEVGDLDSDET</sequence>
<organism evidence="6 7">
    <name type="scientific">Giardia muris</name>
    <dbReference type="NCBI Taxonomy" id="5742"/>
    <lineage>
        <taxon>Eukaryota</taxon>
        <taxon>Metamonada</taxon>
        <taxon>Diplomonadida</taxon>
        <taxon>Hexamitidae</taxon>
        <taxon>Giardiinae</taxon>
        <taxon>Giardia</taxon>
    </lineage>
</organism>
<dbReference type="InterPro" id="IPR017437">
    <property type="entry name" value="ATP-NAD_kinase_PpnK-typ_C"/>
</dbReference>
<dbReference type="VEuPathDB" id="GiardiaDB:GMRT_10896"/>
<comment type="similarity">
    <text evidence="1">Belongs to the NAD kinase family.</text>
</comment>
<keyword evidence="2" id="KW-0808">Transferase</keyword>
<evidence type="ECO:0000256" key="2">
    <source>
        <dbReference type="ARBA" id="ARBA00022679"/>
    </source>
</evidence>
<dbReference type="Gene3D" id="2.60.200.30">
    <property type="entry name" value="Probable inorganic polyphosphate/atp-NAD kinase, domain 2"/>
    <property type="match status" value="1"/>
</dbReference>
<dbReference type="GO" id="GO:0003951">
    <property type="term" value="F:NAD+ kinase activity"/>
    <property type="evidence" value="ECO:0007669"/>
    <property type="project" value="InterPro"/>
</dbReference>
<keyword evidence="5" id="KW-0520">NAD</keyword>
<evidence type="ECO:0000313" key="6">
    <source>
        <dbReference type="EMBL" id="TNJ28634.1"/>
    </source>
</evidence>
<comment type="caution">
    <text evidence="6">The sequence shown here is derived from an EMBL/GenBank/DDBJ whole genome shotgun (WGS) entry which is preliminary data.</text>
</comment>
<dbReference type="AlphaFoldDB" id="A0A4Z1SRT0"/>
<dbReference type="OrthoDB" id="24581at2759"/>
<proteinExistence type="inferred from homology"/>